<comment type="caution">
    <text evidence="2">The sequence shown here is derived from an EMBL/GenBank/DDBJ whole genome shotgun (WGS) entry which is preliminary data.</text>
</comment>
<dbReference type="EMBL" id="JAINUG010000008">
    <property type="protein sequence ID" value="KAJ8415670.1"/>
    <property type="molecule type" value="Genomic_DNA"/>
</dbReference>
<feature type="region of interest" description="Disordered" evidence="1">
    <location>
        <begin position="86"/>
        <end position="108"/>
    </location>
</feature>
<sequence length="201" mass="21752">MRCSAAPVPALQWRARRRLLLVQCGTAGRVVVSDRKMSGSVQSVPALRNQFLADMWLCMPGIQKGNLPQPYVGREQAGKRLRLGGWTQQAERKADGSDTSATLLPPRDASRASVGARLKRAAFGSSDYGCDAFILYTQPGRGAGGGVKQDITQYSKPVLRHDAPTRRRFSAVPSGKVHTPPALAVLPHCWVLSRILPALAL</sequence>
<accession>A0AAD7T7A1</accession>
<protein>
    <submittedName>
        <fullName evidence="2">Uncharacterized protein</fullName>
    </submittedName>
</protein>
<organism evidence="2 3">
    <name type="scientific">Aldrovandia affinis</name>
    <dbReference type="NCBI Taxonomy" id="143900"/>
    <lineage>
        <taxon>Eukaryota</taxon>
        <taxon>Metazoa</taxon>
        <taxon>Chordata</taxon>
        <taxon>Craniata</taxon>
        <taxon>Vertebrata</taxon>
        <taxon>Euteleostomi</taxon>
        <taxon>Actinopterygii</taxon>
        <taxon>Neopterygii</taxon>
        <taxon>Teleostei</taxon>
        <taxon>Notacanthiformes</taxon>
        <taxon>Halosauridae</taxon>
        <taxon>Aldrovandia</taxon>
    </lineage>
</organism>
<proteinExistence type="predicted"/>
<evidence type="ECO:0000256" key="1">
    <source>
        <dbReference type="SAM" id="MobiDB-lite"/>
    </source>
</evidence>
<dbReference type="AlphaFoldDB" id="A0AAD7T7A1"/>
<evidence type="ECO:0000313" key="3">
    <source>
        <dbReference type="Proteomes" id="UP001221898"/>
    </source>
</evidence>
<reference evidence="2" key="1">
    <citation type="journal article" date="2023" name="Science">
        <title>Genome structures resolve the early diversification of teleost fishes.</title>
        <authorList>
            <person name="Parey E."/>
            <person name="Louis A."/>
            <person name="Montfort J."/>
            <person name="Bouchez O."/>
            <person name="Roques C."/>
            <person name="Iampietro C."/>
            <person name="Lluch J."/>
            <person name="Castinel A."/>
            <person name="Donnadieu C."/>
            <person name="Desvignes T."/>
            <person name="Floi Bucao C."/>
            <person name="Jouanno E."/>
            <person name="Wen M."/>
            <person name="Mejri S."/>
            <person name="Dirks R."/>
            <person name="Jansen H."/>
            <person name="Henkel C."/>
            <person name="Chen W.J."/>
            <person name="Zahm M."/>
            <person name="Cabau C."/>
            <person name="Klopp C."/>
            <person name="Thompson A.W."/>
            <person name="Robinson-Rechavi M."/>
            <person name="Braasch I."/>
            <person name="Lecointre G."/>
            <person name="Bobe J."/>
            <person name="Postlethwait J.H."/>
            <person name="Berthelot C."/>
            <person name="Roest Crollius H."/>
            <person name="Guiguen Y."/>
        </authorList>
    </citation>
    <scope>NUCLEOTIDE SEQUENCE</scope>
    <source>
        <strain evidence="2">NC1722</strain>
    </source>
</reference>
<dbReference type="Proteomes" id="UP001221898">
    <property type="component" value="Unassembled WGS sequence"/>
</dbReference>
<evidence type="ECO:0000313" key="2">
    <source>
        <dbReference type="EMBL" id="KAJ8415670.1"/>
    </source>
</evidence>
<name>A0AAD7T7A1_9TELE</name>
<keyword evidence="3" id="KW-1185">Reference proteome</keyword>
<gene>
    <name evidence="2" type="ORF">AAFF_G00402270</name>
</gene>